<dbReference type="Gene3D" id="1.10.10.10">
    <property type="entry name" value="Winged helix-like DNA-binding domain superfamily/Winged helix DNA-binding domain"/>
    <property type="match status" value="1"/>
</dbReference>
<dbReference type="PROSITE" id="PS51755">
    <property type="entry name" value="OMPR_PHOB"/>
    <property type="match status" value="1"/>
</dbReference>
<reference evidence="5" key="1">
    <citation type="journal article" date="2014" name="Genome Biol. Evol.">
        <title>Genome evolution and plasticity of Serratia marcescens, an important multidrug-resistant nosocomial pathogen.</title>
        <authorList>
            <person name="Iguchi A."/>
            <person name="Nagaya Y."/>
            <person name="Pradel E."/>
            <person name="Ooka T."/>
            <person name="Ogura Y."/>
            <person name="Katsura K."/>
            <person name="Kurokawa K."/>
            <person name="Oshima K."/>
            <person name="Hattori M."/>
            <person name="Parkhill J."/>
            <person name="Sebaihia M."/>
            <person name="Coulthurst S.J."/>
            <person name="Gotoh N."/>
            <person name="Thomson N.R."/>
            <person name="Ewbank J.J."/>
            <person name="Hayashi T."/>
        </authorList>
    </citation>
    <scope>NUCLEOTIDE SEQUENCE</scope>
    <source>
        <strain evidence="5">SM39</strain>
    </source>
</reference>
<protein>
    <submittedName>
        <fullName evidence="5">Transcriptional regulator</fullName>
    </submittedName>
</protein>
<keyword evidence="1 2" id="KW-0238">DNA-binding</keyword>
<dbReference type="AlphaFoldDB" id="A0AAT9ESU1"/>
<dbReference type="GO" id="GO:0000160">
    <property type="term" value="P:phosphorelay signal transduction system"/>
    <property type="evidence" value="ECO:0007669"/>
    <property type="project" value="InterPro"/>
</dbReference>
<organism evidence="5">
    <name type="scientific">Serratia marcescens SM39</name>
    <dbReference type="NCBI Taxonomy" id="1334564"/>
    <lineage>
        <taxon>Bacteria</taxon>
        <taxon>Pseudomonadati</taxon>
        <taxon>Pseudomonadota</taxon>
        <taxon>Gammaproteobacteria</taxon>
        <taxon>Enterobacterales</taxon>
        <taxon>Yersiniaceae</taxon>
        <taxon>Serratia</taxon>
    </lineage>
</organism>
<sequence>MKYIIDLCVIYDANACRLQLIDNDESSIRISNPASRLLIEMLTHPNIPLKREVLIKKVWEEYGFSGSSISLNVAVSEIRKAFKLLGRETSPIKTLAKVGFCFTAMIDIYPSPQATVNETPPSSASVPLSSFPSVAESHNTPPQKQVNIRAIAAICGAFIPLLFVVAFYPVEPPDQPRENLISLGKKDRCTLYSLDADKHIDDELEKRMVNQALEESGVDCIASKADIYFSSVKHTLTYNTFLGVCYLGSQDRYTQCVTYKILNGK</sequence>
<dbReference type="SMART" id="SM00862">
    <property type="entry name" value="Trans_reg_C"/>
    <property type="match status" value="1"/>
</dbReference>
<keyword evidence="3" id="KW-1133">Transmembrane helix</keyword>
<dbReference type="Pfam" id="PF00486">
    <property type="entry name" value="Trans_reg_C"/>
    <property type="match status" value="1"/>
</dbReference>
<feature type="domain" description="OmpR/PhoB-type" evidence="4">
    <location>
        <begin position="1"/>
        <end position="104"/>
    </location>
</feature>
<dbReference type="EMBL" id="AP013063">
    <property type="protein sequence ID" value="BAO33318.1"/>
    <property type="molecule type" value="Genomic_DNA"/>
</dbReference>
<dbReference type="SUPFAM" id="SSF46894">
    <property type="entry name" value="C-terminal effector domain of the bipartite response regulators"/>
    <property type="match status" value="1"/>
</dbReference>
<dbReference type="InterPro" id="IPR001867">
    <property type="entry name" value="OmpR/PhoB-type_DNA-bd"/>
</dbReference>
<name>A0AAT9ESU1_SERMA</name>
<dbReference type="InterPro" id="IPR036388">
    <property type="entry name" value="WH-like_DNA-bd_sf"/>
</dbReference>
<evidence type="ECO:0000256" key="1">
    <source>
        <dbReference type="ARBA" id="ARBA00023125"/>
    </source>
</evidence>
<dbReference type="GO" id="GO:0006355">
    <property type="term" value="P:regulation of DNA-templated transcription"/>
    <property type="evidence" value="ECO:0007669"/>
    <property type="project" value="InterPro"/>
</dbReference>
<gene>
    <name evidence="5" type="ORF">SM39_1271</name>
</gene>
<accession>A0AAT9ESU1</accession>
<evidence type="ECO:0000259" key="4">
    <source>
        <dbReference type="PROSITE" id="PS51755"/>
    </source>
</evidence>
<dbReference type="GO" id="GO:0003677">
    <property type="term" value="F:DNA binding"/>
    <property type="evidence" value="ECO:0007669"/>
    <property type="project" value="UniProtKB-UniRule"/>
</dbReference>
<evidence type="ECO:0000256" key="2">
    <source>
        <dbReference type="PROSITE-ProRule" id="PRU01091"/>
    </source>
</evidence>
<feature type="DNA-binding region" description="OmpR/PhoB-type" evidence="2">
    <location>
        <begin position="1"/>
        <end position="104"/>
    </location>
</feature>
<dbReference type="InterPro" id="IPR016032">
    <property type="entry name" value="Sig_transdc_resp-reg_C-effctor"/>
</dbReference>
<evidence type="ECO:0000256" key="3">
    <source>
        <dbReference type="SAM" id="Phobius"/>
    </source>
</evidence>
<proteinExistence type="predicted"/>
<dbReference type="RefSeq" id="WP_050595987.1">
    <property type="nucleotide sequence ID" value="NZ_AP013063.1"/>
</dbReference>
<evidence type="ECO:0000313" key="5">
    <source>
        <dbReference type="EMBL" id="BAO33318.1"/>
    </source>
</evidence>
<dbReference type="KEGG" id="smar:SM39_1271"/>
<keyword evidence="3" id="KW-0472">Membrane</keyword>
<feature type="transmembrane region" description="Helical" evidence="3">
    <location>
        <begin position="150"/>
        <end position="170"/>
    </location>
</feature>
<keyword evidence="3" id="KW-0812">Transmembrane</keyword>